<name>W2SW50_NECAM</name>
<gene>
    <name evidence="1" type="ORF">NECAME_04232</name>
</gene>
<proteinExistence type="predicted"/>
<sequence>MEDYYQFFLHEKSIHMKTKLPVVRPSARLRTKSFSEWYEVRKATMAEAKLKLRLEQEALKMQDQMVDQKQVENKENALPSPVLIS</sequence>
<dbReference type="EMBL" id="KI660409">
    <property type="protein sequence ID" value="ETN73840.1"/>
    <property type="molecule type" value="Genomic_DNA"/>
</dbReference>
<dbReference type="KEGG" id="nai:NECAME_04232"/>
<protein>
    <submittedName>
        <fullName evidence="1">Uncharacterized protein</fullName>
    </submittedName>
</protein>
<reference evidence="2" key="1">
    <citation type="journal article" date="2014" name="Nat. Genet.">
        <title>Genome of the human hookworm Necator americanus.</title>
        <authorList>
            <person name="Tang Y.T."/>
            <person name="Gao X."/>
            <person name="Rosa B.A."/>
            <person name="Abubucker S."/>
            <person name="Hallsworth-Pepin K."/>
            <person name="Martin J."/>
            <person name="Tyagi R."/>
            <person name="Heizer E."/>
            <person name="Zhang X."/>
            <person name="Bhonagiri-Palsikar V."/>
            <person name="Minx P."/>
            <person name="Warren W.C."/>
            <person name="Wang Q."/>
            <person name="Zhan B."/>
            <person name="Hotez P.J."/>
            <person name="Sternberg P.W."/>
            <person name="Dougall A."/>
            <person name="Gaze S.T."/>
            <person name="Mulvenna J."/>
            <person name="Sotillo J."/>
            <person name="Ranganathan S."/>
            <person name="Rabelo E.M."/>
            <person name="Wilson R.K."/>
            <person name="Felgner P.L."/>
            <person name="Bethony J."/>
            <person name="Hawdon J.M."/>
            <person name="Gasser R.B."/>
            <person name="Loukas A."/>
            <person name="Mitreva M."/>
        </authorList>
    </citation>
    <scope>NUCLEOTIDE SEQUENCE [LARGE SCALE GENOMIC DNA]</scope>
</reference>
<dbReference type="Proteomes" id="UP000053676">
    <property type="component" value="Unassembled WGS sequence"/>
</dbReference>
<evidence type="ECO:0000313" key="2">
    <source>
        <dbReference type="Proteomes" id="UP000053676"/>
    </source>
</evidence>
<keyword evidence="2" id="KW-1185">Reference proteome</keyword>
<accession>W2SW50</accession>
<organism evidence="1 2">
    <name type="scientific">Necator americanus</name>
    <name type="common">Human hookworm</name>
    <dbReference type="NCBI Taxonomy" id="51031"/>
    <lineage>
        <taxon>Eukaryota</taxon>
        <taxon>Metazoa</taxon>
        <taxon>Ecdysozoa</taxon>
        <taxon>Nematoda</taxon>
        <taxon>Chromadorea</taxon>
        <taxon>Rhabditida</taxon>
        <taxon>Rhabditina</taxon>
        <taxon>Rhabditomorpha</taxon>
        <taxon>Strongyloidea</taxon>
        <taxon>Ancylostomatidae</taxon>
        <taxon>Bunostominae</taxon>
        <taxon>Necator</taxon>
    </lineage>
</organism>
<evidence type="ECO:0000313" key="1">
    <source>
        <dbReference type="EMBL" id="ETN73840.1"/>
    </source>
</evidence>
<dbReference type="STRING" id="51031.W2SW50"/>
<dbReference type="AlphaFoldDB" id="W2SW50"/>